<name>A0A9X9MEH5_BLUGR</name>
<accession>A0A9X9MEH5</accession>
<evidence type="ECO:0000313" key="2">
    <source>
        <dbReference type="Proteomes" id="UP000324639"/>
    </source>
</evidence>
<organism evidence="1 2">
    <name type="scientific">Blumeria graminis f. sp. tritici</name>
    <dbReference type="NCBI Taxonomy" id="62690"/>
    <lineage>
        <taxon>Eukaryota</taxon>
        <taxon>Fungi</taxon>
        <taxon>Dikarya</taxon>
        <taxon>Ascomycota</taxon>
        <taxon>Pezizomycotina</taxon>
        <taxon>Leotiomycetes</taxon>
        <taxon>Erysiphales</taxon>
        <taxon>Erysiphaceae</taxon>
        <taxon>Blumeria</taxon>
    </lineage>
</organism>
<gene>
    <name evidence="1" type="ORF">BGT96224V316_LOCUS2724</name>
</gene>
<sequence>MEKYLAQHPLERILKNFRGLYSCYFTTPCDTVFALPKDSETHLDPIRNLIENFTNYIRRAPLLPDNTSKLSLDSSSSATGLSLPHSTWLRSNLWRHLSYQMPRTLRCGNLSCGFSIRMSLF</sequence>
<protein>
    <submittedName>
        <fullName evidence="1">Bgt-50322</fullName>
    </submittedName>
</protein>
<dbReference type="EMBL" id="LR026988">
    <property type="protein sequence ID" value="VDB83527.1"/>
    <property type="molecule type" value="Genomic_DNA"/>
</dbReference>
<evidence type="ECO:0000313" key="1">
    <source>
        <dbReference type="EMBL" id="VDB83527.1"/>
    </source>
</evidence>
<dbReference type="Proteomes" id="UP000324639">
    <property type="component" value="Chromosome Bgt_-05"/>
</dbReference>
<keyword evidence="2" id="KW-1185">Reference proteome</keyword>
<proteinExistence type="predicted"/>
<reference evidence="1 2" key="1">
    <citation type="submission" date="2018-08" db="EMBL/GenBank/DDBJ databases">
        <authorList>
            <person name="Muller C M."/>
        </authorList>
    </citation>
    <scope>NUCLEOTIDE SEQUENCE [LARGE SCALE GENOMIC DNA]</scope>
</reference>
<dbReference type="AlphaFoldDB" id="A0A9X9MEH5"/>